<evidence type="ECO:0000313" key="2">
    <source>
        <dbReference type="EMBL" id="GEU88252.1"/>
    </source>
</evidence>
<gene>
    <name evidence="2" type="ORF">Tci_060230</name>
</gene>
<dbReference type="InterPro" id="IPR040256">
    <property type="entry name" value="At4g02000-like"/>
</dbReference>
<organism evidence="2">
    <name type="scientific">Tanacetum cinerariifolium</name>
    <name type="common">Dalmatian daisy</name>
    <name type="synonym">Chrysanthemum cinerariifolium</name>
    <dbReference type="NCBI Taxonomy" id="118510"/>
    <lineage>
        <taxon>Eukaryota</taxon>
        <taxon>Viridiplantae</taxon>
        <taxon>Streptophyta</taxon>
        <taxon>Embryophyta</taxon>
        <taxon>Tracheophyta</taxon>
        <taxon>Spermatophyta</taxon>
        <taxon>Magnoliopsida</taxon>
        <taxon>eudicotyledons</taxon>
        <taxon>Gunneridae</taxon>
        <taxon>Pentapetalae</taxon>
        <taxon>asterids</taxon>
        <taxon>campanulids</taxon>
        <taxon>Asterales</taxon>
        <taxon>Asteraceae</taxon>
        <taxon>Asteroideae</taxon>
        <taxon>Anthemideae</taxon>
        <taxon>Anthemidinae</taxon>
        <taxon>Tanacetum</taxon>
    </lineage>
</organism>
<evidence type="ECO:0000256" key="1">
    <source>
        <dbReference type="SAM" id="MobiDB-lite"/>
    </source>
</evidence>
<feature type="compositionally biased region" description="Basic and acidic residues" evidence="1">
    <location>
        <begin position="192"/>
        <end position="205"/>
    </location>
</feature>
<sequence>MGTDSVNNSRNCGNGDGDSENAWQTYPNSTSDGVVLISTPNPSKSSSYANVTRKPSRTKVNFCTLFTPAGNGIDVVVLVDSMDGLHAMLENGPWFIRNNPLILKKWHPDVNLLKEDVGTVPVWVKLYDVPITMFSGDGSSAIATKLGAGETKNLKKPSQTLKGVPVGQKVRFKLAKQVYQPVSKKPTANTSENKKKNVEPTKEVSKSNPFDVLTSVENDVELGINGGTSNFASQEANSSGSSFWNVNYISQSTALIIEKIDKIEKLIIEGKVIFVDDEEKLLKKDLYGTNSLLKQWKESYENDNYDYDPYDDDMYEDLEFLDKLQSICDNLDIKASGGKKK</sequence>
<dbReference type="PANTHER" id="PTHR31286:SF180">
    <property type="entry name" value="OS10G0362600 PROTEIN"/>
    <property type="match status" value="1"/>
</dbReference>
<feature type="compositionally biased region" description="Polar residues" evidence="1">
    <location>
        <begin position="1"/>
        <end position="12"/>
    </location>
</feature>
<dbReference type="EMBL" id="BKCJ010009710">
    <property type="protein sequence ID" value="GEU88252.1"/>
    <property type="molecule type" value="Genomic_DNA"/>
</dbReference>
<comment type="caution">
    <text evidence="2">The sequence shown here is derived from an EMBL/GenBank/DDBJ whole genome shotgun (WGS) entry which is preliminary data.</text>
</comment>
<protein>
    <submittedName>
        <fullName evidence="2">Zinc knuckle CX2CX4HX4C</fullName>
    </submittedName>
</protein>
<name>A0A6L2NT67_TANCI</name>
<accession>A0A6L2NT67</accession>
<dbReference type="AlphaFoldDB" id="A0A6L2NT67"/>
<feature type="region of interest" description="Disordered" evidence="1">
    <location>
        <begin position="1"/>
        <end position="25"/>
    </location>
</feature>
<dbReference type="PANTHER" id="PTHR31286">
    <property type="entry name" value="GLYCINE-RICH CELL WALL STRUCTURAL PROTEIN 1.8-LIKE"/>
    <property type="match status" value="1"/>
</dbReference>
<proteinExistence type="predicted"/>
<reference evidence="2" key="1">
    <citation type="journal article" date="2019" name="Sci. Rep.">
        <title>Draft genome of Tanacetum cinerariifolium, the natural source of mosquito coil.</title>
        <authorList>
            <person name="Yamashiro T."/>
            <person name="Shiraishi A."/>
            <person name="Satake H."/>
            <person name="Nakayama K."/>
        </authorList>
    </citation>
    <scope>NUCLEOTIDE SEQUENCE</scope>
</reference>
<feature type="region of interest" description="Disordered" evidence="1">
    <location>
        <begin position="181"/>
        <end position="206"/>
    </location>
</feature>